<name>A0A0A9FYF2_ARUDO</name>
<protein>
    <submittedName>
        <fullName evidence="1">Uncharacterized protein</fullName>
    </submittedName>
</protein>
<sequence length="29" mass="3053">MLRVLQSPGFILEPLMNLSPCSRHGAGAG</sequence>
<reference evidence="1" key="1">
    <citation type="submission" date="2014-09" db="EMBL/GenBank/DDBJ databases">
        <authorList>
            <person name="Magalhaes I.L.F."/>
            <person name="Oliveira U."/>
            <person name="Santos F.R."/>
            <person name="Vidigal T.H.D.A."/>
            <person name="Brescovit A.D."/>
            <person name="Santos A.J."/>
        </authorList>
    </citation>
    <scope>NUCLEOTIDE SEQUENCE</scope>
    <source>
        <tissue evidence="1">Shoot tissue taken approximately 20 cm above the soil surface</tissue>
    </source>
</reference>
<dbReference type="EMBL" id="GBRH01181672">
    <property type="protein sequence ID" value="JAE16224.1"/>
    <property type="molecule type" value="Transcribed_RNA"/>
</dbReference>
<accession>A0A0A9FYF2</accession>
<proteinExistence type="predicted"/>
<organism evidence="1">
    <name type="scientific">Arundo donax</name>
    <name type="common">Giant reed</name>
    <name type="synonym">Donax arundinaceus</name>
    <dbReference type="NCBI Taxonomy" id="35708"/>
    <lineage>
        <taxon>Eukaryota</taxon>
        <taxon>Viridiplantae</taxon>
        <taxon>Streptophyta</taxon>
        <taxon>Embryophyta</taxon>
        <taxon>Tracheophyta</taxon>
        <taxon>Spermatophyta</taxon>
        <taxon>Magnoliopsida</taxon>
        <taxon>Liliopsida</taxon>
        <taxon>Poales</taxon>
        <taxon>Poaceae</taxon>
        <taxon>PACMAD clade</taxon>
        <taxon>Arundinoideae</taxon>
        <taxon>Arundineae</taxon>
        <taxon>Arundo</taxon>
    </lineage>
</organism>
<reference evidence="1" key="2">
    <citation type="journal article" date="2015" name="Data Brief">
        <title>Shoot transcriptome of the giant reed, Arundo donax.</title>
        <authorList>
            <person name="Barrero R.A."/>
            <person name="Guerrero F.D."/>
            <person name="Moolhuijzen P."/>
            <person name="Goolsby J.A."/>
            <person name="Tidwell J."/>
            <person name="Bellgard S.E."/>
            <person name="Bellgard M.I."/>
        </authorList>
    </citation>
    <scope>NUCLEOTIDE SEQUENCE</scope>
    <source>
        <tissue evidence="1">Shoot tissue taken approximately 20 cm above the soil surface</tissue>
    </source>
</reference>
<dbReference type="AlphaFoldDB" id="A0A0A9FYF2"/>
<evidence type="ECO:0000313" key="1">
    <source>
        <dbReference type="EMBL" id="JAE16224.1"/>
    </source>
</evidence>